<dbReference type="PANTHER" id="PTHR31973">
    <property type="entry name" value="POLYPROTEIN, PUTATIVE-RELATED"/>
    <property type="match status" value="1"/>
</dbReference>
<dbReference type="Pfam" id="PF04434">
    <property type="entry name" value="SWIM"/>
    <property type="match status" value="1"/>
</dbReference>
<evidence type="ECO:0000256" key="2">
    <source>
        <dbReference type="ARBA" id="ARBA00022771"/>
    </source>
</evidence>
<proteinExistence type="predicted"/>
<evidence type="ECO:0000259" key="6">
    <source>
        <dbReference type="PROSITE" id="PS50966"/>
    </source>
</evidence>
<dbReference type="Pfam" id="PF03108">
    <property type="entry name" value="DBD_Tnp_Mut"/>
    <property type="match status" value="1"/>
</dbReference>
<protein>
    <recommendedName>
        <fullName evidence="6">SWIM-type domain-containing protein</fullName>
    </recommendedName>
</protein>
<feature type="compositionally biased region" description="Low complexity" evidence="5">
    <location>
        <begin position="265"/>
        <end position="275"/>
    </location>
</feature>
<feature type="compositionally biased region" description="Basic and acidic residues" evidence="5">
    <location>
        <begin position="866"/>
        <end position="875"/>
    </location>
</feature>
<dbReference type="AlphaFoldDB" id="A0A1J3F068"/>
<feature type="region of interest" description="Disordered" evidence="5">
    <location>
        <begin position="149"/>
        <end position="275"/>
    </location>
</feature>
<evidence type="ECO:0000256" key="3">
    <source>
        <dbReference type="ARBA" id="ARBA00022833"/>
    </source>
</evidence>
<dbReference type="InterPro" id="IPR004332">
    <property type="entry name" value="Transposase_MuDR"/>
</dbReference>
<sequence>MVFLWEILSDLVRVEQGWWNKDPDGIWQFVPIIDRLSKGMKIREGDGLSAVRAKIMAELHIDQTKERVELTYQMPKWMDVDGNVKPVPIHIRTNEDLDMFLFMRADLHDLKLYVVPLPLDMTIDVDDFKVVPVTHGYALAEVIKGSEHDCHPENERARCPTLDNVEDEIPLTQPERGESSRQAEERRGIDLLSTTSHATGTQTSPDSVFPASESSSEDNEFSDVTPLTRDLFPQFDAAGGSKERVRTYSGDEPPAKKHVNMADVASGSAGPSSSPMGTTVGVMGTLPGQPIVEDDLNLLDLSGFAFTRDAAPVINDTEGEAAHTTENIILDIAYEGDELFVGRVFKNKQDCKVKIAVHAINRRFSYKHERSDYDFVIVHCVSDDCPWRVYVARMEDTEYFQIRTATLVNSCPVDVRSQFHRQATTSVISEIMRSRYAGPGRGPSTVGVIRAMLQEHNVSVSYWKAWRFRELAMESAKGSAAGSYALLPAYLHLLKNSNPGTVTAIETTTDSAGRERFKFCFFAIGGSVAGIQFMRKVLIIDDAHLRGRYAGCVLTASAQDGNFQIYPLAFAIVDSENDKAWEWFFSNLQTIVPDNEELTFVSDRHSSIYVGLDKANHGACIVHLQRNVAAKFKVKALATMISRAARAYKKSAFHDYLTEIELISPGCAEYLRSIGFHHWTRSHCFGERYNIMTSNVAESLNAVLKEARELPIVSTIEYIRGILMAWFTKRRDKAANNKSPMTPKVGEIIQVKYEHSTAYEALKIKEKHYEVKTPLGESYHVDLTSKTCTCEEFDLLKIPCAHAICAAVRAKLEVHTLVAPEYGDLYWKLAYHDSINPVPDMNNIYNVPDDIATRIILPPQTRRPPAPKEENEEGMHTVPWSRA</sequence>
<keyword evidence="1" id="KW-0479">Metal-binding</keyword>
<evidence type="ECO:0000256" key="1">
    <source>
        <dbReference type="ARBA" id="ARBA00022723"/>
    </source>
</evidence>
<feature type="compositionally biased region" description="Basic and acidic residues" evidence="5">
    <location>
        <begin position="149"/>
        <end position="158"/>
    </location>
</feature>
<feature type="domain" description="SWIM-type" evidence="6">
    <location>
        <begin position="779"/>
        <end position="811"/>
    </location>
</feature>
<dbReference type="SMART" id="SM00575">
    <property type="entry name" value="ZnF_PMZ"/>
    <property type="match status" value="1"/>
</dbReference>
<gene>
    <name evidence="7" type="ORF">LC_TR14778_c1_g1_i1_g.50376</name>
</gene>
<dbReference type="InterPro" id="IPR007527">
    <property type="entry name" value="Znf_SWIM"/>
</dbReference>
<feature type="region of interest" description="Disordered" evidence="5">
    <location>
        <begin position="859"/>
        <end position="883"/>
    </location>
</feature>
<dbReference type="PANTHER" id="PTHR31973:SF113">
    <property type="entry name" value="PROTEIN FAR1-RELATED SEQUENCE 5-LIKE"/>
    <property type="match status" value="1"/>
</dbReference>
<dbReference type="GO" id="GO:0008270">
    <property type="term" value="F:zinc ion binding"/>
    <property type="evidence" value="ECO:0007669"/>
    <property type="project" value="UniProtKB-KW"/>
</dbReference>
<keyword evidence="3" id="KW-0862">Zinc</keyword>
<evidence type="ECO:0000256" key="5">
    <source>
        <dbReference type="SAM" id="MobiDB-lite"/>
    </source>
</evidence>
<reference evidence="7" key="1">
    <citation type="submission" date="2016-07" db="EMBL/GenBank/DDBJ databases">
        <title>De novo transcriptome assembly of four accessions of the metal hyperaccumulator plant Noccaea caerulescens.</title>
        <authorList>
            <person name="Blande D."/>
            <person name="Halimaa P."/>
            <person name="Tervahauta A.I."/>
            <person name="Aarts M.G."/>
            <person name="Karenlampi S.O."/>
        </authorList>
    </citation>
    <scope>NUCLEOTIDE SEQUENCE</scope>
</reference>
<name>A0A1J3F068_NOCCA</name>
<accession>A0A1J3F068</accession>
<organism evidence="7">
    <name type="scientific">Noccaea caerulescens</name>
    <name type="common">Alpine penny-cress</name>
    <name type="synonym">Thlaspi caerulescens</name>
    <dbReference type="NCBI Taxonomy" id="107243"/>
    <lineage>
        <taxon>Eukaryota</taxon>
        <taxon>Viridiplantae</taxon>
        <taxon>Streptophyta</taxon>
        <taxon>Embryophyta</taxon>
        <taxon>Tracheophyta</taxon>
        <taxon>Spermatophyta</taxon>
        <taxon>Magnoliopsida</taxon>
        <taxon>eudicotyledons</taxon>
        <taxon>Gunneridae</taxon>
        <taxon>Pentapetalae</taxon>
        <taxon>rosids</taxon>
        <taxon>malvids</taxon>
        <taxon>Brassicales</taxon>
        <taxon>Brassicaceae</taxon>
        <taxon>Coluteocarpeae</taxon>
        <taxon>Noccaea</taxon>
    </lineage>
</organism>
<feature type="compositionally biased region" description="Basic and acidic residues" evidence="5">
    <location>
        <begin position="175"/>
        <end position="189"/>
    </location>
</feature>
<feature type="compositionally biased region" description="Polar residues" evidence="5">
    <location>
        <begin position="192"/>
        <end position="206"/>
    </location>
</feature>
<dbReference type="EMBL" id="GEVK01017040">
    <property type="protein sequence ID" value="JAU35792.1"/>
    <property type="molecule type" value="Transcribed_RNA"/>
</dbReference>
<dbReference type="Pfam" id="PF10551">
    <property type="entry name" value="MULE"/>
    <property type="match status" value="1"/>
</dbReference>
<evidence type="ECO:0000256" key="4">
    <source>
        <dbReference type="PROSITE-ProRule" id="PRU00325"/>
    </source>
</evidence>
<dbReference type="InterPro" id="IPR006564">
    <property type="entry name" value="Znf_PMZ"/>
</dbReference>
<dbReference type="PROSITE" id="PS50966">
    <property type="entry name" value="ZF_SWIM"/>
    <property type="match status" value="1"/>
</dbReference>
<keyword evidence="2 4" id="KW-0863">Zinc-finger</keyword>
<evidence type="ECO:0000313" key="7">
    <source>
        <dbReference type="EMBL" id="JAU35792.1"/>
    </source>
</evidence>
<dbReference type="InterPro" id="IPR018289">
    <property type="entry name" value="MULE_transposase_dom"/>
</dbReference>